<proteinExistence type="predicted"/>
<name>A0A9W7FD58_9STRA</name>
<feature type="region of interest" description="Disordered" evidence="1">
    <location>
        <begin position="1"/>
        <end position="61"/>
    </location>
</feature>
<dbReference type="OrthoDB" id="10251804at2759"/>
<dbReference type="Pfam" id="PF13920">
    <property type="entry name" value="zf-C3HC4_3"/>
    <property type="match status" value="1"/>
</dbReference>
<reference evidence="3" key="1">
    <citation type="journal article" date="2023" name="Commun. Biol.">
        <title>Genome analysis of Parmales, the sister group of diatoms, reveals the evolutionary specialization of diatoms from phago-mixotrophs to photoautotrophs.</title>
        <authorList>
            <person name="Ban H."/>
            <person name="Sato S."/>
            <person name="Yoshikawa S."/>
            <person name="Yamada K."/>
            <person name="Nakamura Y."/>
            <person name="Ichinomiya M."/>
            <person name="Sato N."/>
            <person name="Blanc-Mathieu R."/>
            <person name="Endo H."/>
            <person name="Kuwata A."/>
            <person name="Ogata H."/>
        </authorList>
    </citation>
    <scope>NUCLEOTIDE SEQUENCE [LARGE SCALE GENOMIC DNA]</scope>
    <source>
        <strain evidence="3">NIES 3700</strain>
    </source>
</reference>
<feature type="non-terminal residue" evidence="2">
    <location>
        <position position="137"/>
    </location>
</feature>
<feature type="compositionally biased region" description="Low complexity" evidence="1">
    <location>
        <begin position="39"/>
        <end position="56"/>
    </location>
</feature>
<dbReference type="InterPro" id="IPR013083">
    <property type="entry name" value="Znf_RING/FYVE/PHD"/>
</dbReference>
<dbReference type="EMBL" id="BRXW01000144">
    <property type="protein sequence ID" value="GMI09971.1"/>
    <property type="molecule type" value="Genomic_DNA"/>
</dbReference>
<feature type="compositionally biased region" description="Basic and acidic residues" evidence="1">
    <location>
        <begin position="14"/>
        <end position="36"/>
    </location>
</feature>
<dbReference type="SUPFAM" id="SSF57850">
    <property type="entry name" value="RING/U-box"/>
    <property type="match status" value="1"/>
</dbReference>
<dbReference type="Proteomes" id="UP001165122">
    <property type="component" value="Unassembled WGS sequence"/>
</dbReference>
<evidence type="ECO:0000256" key="1">
    <source>
        <dbReference type="SAM" id="MobiDB-lite"/>
    </source>
</evidence>
<comment type="caution">
    <text evidence="2">The sequence shown here is derived from an EMBL/GenBank/DDBJ whole genome shotgun (WGS) entry which is preliminary data.</text>
</comment>
<evidence type="ECO:0008006" key="4">
    <source>
        <dbReference type="Google" id="ProtNLM"/>
    </source>
</evidence>
<evidence type="ECO:0000313" key="2">
    <source>
        <dbReference type="EMBL" id="GMI09971.1"/>
    </source>
</evidence>
<keyword evidence="3" id="KW-1185">Reference proteome</keyword>
<dbReference type="Gene3D" id="3.30.40.10">
    <property type="entry name" value="Zinc/RING finger domain, C3HC4 (zinc finger)"/>
    <property type="match status" value="1"/>
</dbReference>
<sequence length="137" mass="14993">MSKPVATRFSSRWKAQETSKKRGREDEEKEDGEVKNEGSAAEKSTTTTTSTTSKTSSKVEEEATCYLCMVNEPSAKIRPCSHTVTCGGCTKALIKWGNPCLFCRKEIEGYELGKWRASTGAAELLCASLKNLSELAN</sequence>
<accession>A0A9W7FD58</accession>
<gene>
    <name evidence="2" type="ORF">TrLO_g15326</name>
</gene>
<protein>
    <recommendedName>
        <fullName evidence="4">RING-type domain-containing protein</fullName>
    </recommendedName>
</protein>
<organism evidence="2 3">
    <name type="scientific">Triparma laevis f. longispina</name>
    <dbReference type="NCBI Taxonomy" id="1714387"/>
    <lineage>
        <taxon>Eukaryota</taxon>
        <taxon>Sar</taxon>
        <taxon>Stramenopiles</taxon>
        <taxon>Ochrophyta</taxon>
        <taxon>Bolidophyceae</taxon>
        <taxon>Parmales</taxon>
        <taxon>Triparmaceae</taxon>
        <taxon>Triparma</taxon>
    </lineage>
</organism>
<dbReference type="AlphaFoldDB" id="A0A9W7FD58"/>
<evidence type="ECO:0000313" key="3">
    <source>
        <dbReference type="Proteomes" id="UP001165122"/>
    </source>
</evidence>